<evidence type="ECO:0000313" key="1">
    <source>
        <dbReference type="EMBL" id="KAK8718524.1"/>
    </source>
</evidence>
<reference evidence="1 2" key="1">
    <citation type="journal article" date="2024" name="BMC Genomics">
        <title>Genome assembly of redclaw crayfish (Cherax quadricarinatus) provides insights into its immune adaptation and hypoxia tolerance.</title>
        <authorList>
            <person name="Liu Z."/>
            <person name="Zheng J."/>
            <person name="Li H."/>
            <person name="Fang K."/>
            <person name="Wang S."/>
            <person name="He J."/>
            <person name="Zhou D."/>
            <person name="Weng S."/>
            <person name="Chi M."/>
            <person name="Gu Z."/>
            <person name="He J."/>
            <person name="Li F."/>
            <person name="Wang M."/>
        </authorList>
    </citation>
    <scope>NUCLEOTIDE SEQUENCE [LARGE SCALE GENOMIC DNA]</scope>
    <source>
        <strain evidence="1">ZL_2023a</strain>
    </source>
</reference>
<dbReference type="EMBL" id="JARKIK010005887">
    <property type="protein sequence ID" value="KAK8718524.1"/>
    <property type="molecule type" value="Genomic_DNA"/>
</dbReference>
<comment type="caution">
    <text evidence="1">The sequence shown here is derived from an EMBL/GenBank/DDBJ whole genome shotgun (WGS) entry which is preliminary data.</text>
</comment>
<dbReference type="AlphaFoldDB" id="A0AAW0VNC5"/>
<dbReference type="Proteomes" id="UP001445076">
    <property type="component" value="Unassembled WGS sequence"/>
</dbReference>
<keyword evidence="2" id="KW-1185">Reference proteome</keyword>
<accession>A0AAW0VNC5</accession>
<proteinExistence type="predicted"/>
<protein>
    <submittedName>
        <fullName evidence="1">Uncharacterized protein</fullName>
    </submittedName>
</protein>
<sequence>MYFIIYFYAWVEMMLIKDYMSDIYKVGATTLVDVKQCCVCKLTTKCQVSACVCFSISPLVLFSIPKSTVPQILNGFLYKFPSKILRGYLFHIFFFSPFCHKILAQLNIAEPNMSGLGAF</sequence>
<name>A0AAW0VNC5_CHEQU</name>
<organism evidence="1 2">
    <name type="scientific">Cherax quadricarinatus</name>
    <name type="common">Australian red claw crayfish</name>
    <dbReference type="NCBI Taxonomy" id="27406"/>
    <lineage>
        <taxon>Eukaryota</taxon>
        <taxon>Metazoa</taxon>
        <taxon>Ecdysozoa</taxon>
        <taxon>Arthropoda</taxon>
        <taxon>Crustacea</taxon>
        <taxon>Multicrustacea</taxon>
        <taxon>Malacostraca</taxon>
        <taxon>Eumalacostraca</taxon>
        <taxon>Eucarida</taxon>
        <taxon>Decapoda</taxon>
        <taxon>Pleocyemata</taxon>
        <taxon>Astacidea</taxon>
        <taxon>Parastacoidea</taxon>
        <taxon>Parastacidae</taxon>
        <taxon>Cherax</taxon>
    </lineage>
</organism>
<evidence type="ECO:0000313" key="2">
    <source>
        <dbReference type="Proteomes" id="UP001445076"/>
    </source>
</evidence>
<gene>
    <name evidence="1" type="ORF">OTU49_014685</name>
</gene>